<name>A0ABV0JCP7_9CYAN</name>
<comment type="caution">
    <text evidence="1">The sequence shown here is derived from an EMBL/GenBank/DDBJ whole genome shotgun (WGS) entry which is preliminary data.</text>
</comment>
<organism evidence="1 2">
    <name type="scientific">Trichocoleus desertorum GB2-A4</name>
    <dbReference type="NCBI Taxonomy" id="2933944"/>
    <lineage>
        <taxon>Bacteria</taxon>
        <taxon>Bacillati</taxon>
        <taxon>Cyanobacteriota</taxon>
        <taxon>Cyanophyceae</taxon>
        <taxon>Leptolyngbyales</taxon>
        <taxon>Trichocoleusaceae</taxon>
        <taxon>Trichocoleus</taxon>
    </lineage>
</organism>
<dbReference type="Proteomes" id="UP001464891">
    <property type="component" value="Unassembled WGS sequence"/>
</dbReference>
<reference evidence="1 2" key="1">
    <citation type="submission" date="2022-04" db="EMBL/GenBank/DDBJ databases">
        <title>Positive selection, recombination, and allopatry shape intraspecific diversity of widespread and dominant cyanobacteria.</title>
        <authorList>
            <person name="Wei J."/>
            <person name="Shu W."/>
            <person name="Hu C."/>
        </authorList>
    </citation>
    <scope>NUCLEOTIDE SEQUENCE [LARGE SCALE GENOMIC DNA]</scope>
    <source>
        <strain evidence="1 2">GB2-A4</strain>
    </source>
</reference>
<accession>A0ABV0JCP7</accession>
<keyword evidence="2" id="KW-1185">Reference proteome</keyword>
<gene>
    <name evidence="1" type="ORF">NC998_20795</name>
</gene>
<sequence>MKLSYRSSYNKLITKMEAMQQRVPRQGIRWAMDNAKAVDQSCRDHLETQGRGGTPPPLSSMTRQIYAKDGEPDGSGIVDHLTLEFRKRGDKFYATLGIPNGKPAMIAKVQDRGTTVRVTEKMRGFLSARYGIHLRQETTHINIPGRHFWERSLRRGRSKAMRELKRFFREVTR</sequence>
<evidence type="ECO:0000313" key="2">
    <source>
        <dbReference type="Proteomes" id="UP001464891"/>
    </source>
</evidence>
<proteinExistence type="predicted"/>
<evidence type="ECO:0000313" key="1">
    <source>
        <dbReference type="EMBL" id="MEP0819540.1"/>
    </source>
</evidence>
<dbReference type="EMBL" id="JAMPKM010000015">
    <property type="protein sequence ID" value="MEP0819540.1"/>
    <property type="molecule type" value="Genomic_DNA"/>
</dbReference>
<protein>
    <submittedName>
        <fullName evidence="1">Uncharacterized protein</fullName>
    </submittedName>
</protein>